<keyword evidence="2" id="KW-1185">Reference proteome</keyword>
<accession>A0A016UEI1</accession>
<gene>
    <name evidence="1" type="primary">Acey_s0044.g928</name>
    <name evidence="1" type="ORF">Y032_0044g928</name>
</gene>
<organism evidence="1 2">
    <name type="scientific">Ancylostoma ceylanicum</name>
    <dbReference type="NCBI Taxonomy" id="53326"/>
    <lineage>
        <taxon>Eukaryota</taxon>
        <taxon>Metazoa</taxon>
        <taxon>Ecdysozoa</taxon>
        <taxon>Nematoda</taxon>
        <taxon>Chromadorea</taxon>
        <taxon>Rhabditida</taxon>
        <taxon>Rhabditina</taxon>
        <taxon>Rhabditomorpha</taxon>
        <taxon>Strongyloidea</taxon>
        <taxon>Ancylostomatidae</taxon>
        <taxon>Ancylostomatinae</taxon>
        <taxon>Ancylostoma</taxon>
    </lineage>
</organism>
<evidence type="ECO:0000313" key="1">
    <source>
        <dbReference type="EMBL" id="EYC13336.1"/>
    </source>
</evidence>
<comment type="caution">
    <text evidence="1">The sequence shown here is derived from an EMBL/GenBank/DDBJ whole genome shotgun (WGS) entry which is preliminary data.</text>
</comment>
<proteinExistence type="predicted"/>
<evidence type="ECO:0000313" key="2">
    <source>
        <dbReference type="Proteomes" id="UP000024635"/>
    </source>
</evidence>
<dbReference type="AlphaFoldDB" id="A0A016UEI1"/>
<dbReference type="Proteomes" id="UP000024635">
    <property type="component" value="Unassembled WGS sequence"/>
</dbReference>
<dbReference type="EMBL" id="JARK01001380">
    <property type="protein sequence ID" value="EYC13336.1"/>
    <property type="molecule type" value="Genomic_DNA"/>
</dbReference>
<name>A0A016UEI1_9BILA</name>
<protein>
    <submittedName>
        <fullName evidence="1">Uncharacterized protein</fullName>
    </submittedName>
</protein>
<reference evidence="2" key="1">
    <citation type="journal article" date="2015" name="Nat. Genet.">
        <title>The genome and transcriptome of the zoonotic hookworm Ancylostoma ceylanicum identify infection-specific gene families.</title>
        <authorList>
            <person name="Schwarz E.M."/>
            <person name="Hu Y."/>
            <person name="Antoshechkin I."/>
            <person name="Miller M.M."/>
            <person name="Sternberg P.W."/>
            <person name="Aroian R.V."/>
        </authorList>
    </citation>
    <scope>NUCLEOTIDE SEQUENCE</scope>
    <source>
        <strain evidence="2">HY135</strain>
    </source>
</reference>
<sequence length="157" mass="17448">MSRCYAFPKYRILLCIVETSMLMELQVLCEKSYRSPMKNAEQALSAFVQPSVPALELVNTSTSKGSPTRKDGTILKRNVRNLGATTNVACSHPEVFTRRLVAFNSAQKGTSRKHVVLAQDDTHHKASQIRAYSCSPVSSPVIRFSSYFTSPAYWALA</sequence>